<feature type="binding site" evidence="10">
    <location>
        <begin position="112"/>
        <end position="115"/>
    </location>
    <ligand>
        <name>GTP</name>
        <dbReference type="ChEBI" id="CHEBI:37565"/>
    </ligand>
</feature>
<feature type="binding site" evidence="10">
    <location>
        <position position="255"/>
    </location>
    <ligand>
        <name>Zn(2+)</name>
        <dbReference type="ChEBI" id="CHEBI:29105"/>
    </ligand>
</feature>
<dbReference type="SUPFAM" id="SSF52540">
    <property type="entry name" value="P-loop containing nucleoside triphosphate hydrolases"/>
    <property type="match status" value="1"/>
</dbReference>
<evidence type="ECO:0000256" key="9">
    <source>
        <dbReference type="ARBA" id="ARBA00023134"/>
    </source>
</evidence>
<dbReference type="Gene3D" id="2.40.50.140">
    <property type="entry name" value="Nucleic acid-binding proteins"/>
    <property type="match status" value="1"/>
</dbReference>
<dbReference type="EC" id="3.6.1.-" evidence="10"/>
<dbReference type="InterPro" id="IPR004881">
    <property type="entry name" value="Ribosome_biogen_GTPase_RsgA"/>
</dbReference>
<feature type="domain" description="CP-type G" evidence="12">
    <location>
        <begin position="63"/>
        <end position="224"/>
    </location>
</feature>
<keyword evidence="7 10" id="KW-0862">Zinc</keyword>
<dbReference type="PROSITE" id="PS50936">
    <property type="entry name" value="ENGC_GTPASE"/>
    <property type="match status" value="1"/>
</dbReference>
<dbReference type="Pfam" id="PF16745">
    <property type="entry name" value="RsgA_N"/>
    <property type="match status" value="1"/>
</dbReference>
<evidence type="ECO:0000256" key="4">
    <source>
        <dbReference type="ARBA" id="ARBA00022730"/>
    </source>
</evidence>
<name>A0ABV5WWN2_9LACO</name>
<comment type="subunit">
    <text evidence="10">Monomer. Associates with 30S ribosomal subunit, binds 16S rRNA.</text>
</comment>
<dbReference type="Pfam" id="PF03193">
    <property type="entry name" value="RsgA_GTPase"/>
    <property type="match status" value="1"/>
</dbReference>
<dbReference type="EMBL" id="JBHLZY010000026">
    <property type="protein sequence ID" value="MFB9770557.1"/>
    <property type="molecule type" value="Genomic_DNA"/>
</dbReference>
<dbReference type="NCBIfam" id="TIGR00157">
    <property type="entry name" value="ribosome small subunit-dependent GTPase A"/>
    <property type="match status" value="1"/>
</dbReference>
<dbReference type="PANTHER" id="PTHR32120:SF11">
    <property type="entry name" value="SMALL RIBOSOMAL SUBUNIT BIOGENESIS GTPASE RSGA 1, MITOCHONDRIAL-RELATED"/>
    <property type="match status" value="1"/>
</dbReference>
<evidence type="ECO:0000259" key="11">
    <source>
        <dbReference type="PROSITE" id="PS50936"/>
    </source>
</evidence>
<evidence type="ECO:0000313" key="13">
    <source>
        <dbReference type="EMBL" id="MFB9770557.1"/>
    </source>
</evidence>
<comment type="similarity">
    <text evidence="10">Belongs to the TRAFAC class YlqF/YawG GTPase family. RsgA subfamily.</text>
</comment>
<keyword evidence="1 10" id="KW-0963">Cytoplasm</keyword>
<accession>A0ABV5WWN2</accession>
<feature type="domain" description="EngC GTPase" evidence="11">
    <location>
        <begin position="72"/>
        <end position="222"/>
    </location>
</feature>
<keyword evidence="8 10" id="KW-0694">RNA-binding</keyword>
<reference evidence="13 14" key="1">
    <citation type="submission" date="2024-09" db="EMBL/GenBank/DDBJ databases">
        <authorList>
            <person name="Sun Q."/>
            <person name="Mori K."/>
        </authorList>
    </citation>
    <scope>NUCLEOTIDE SEQUENCE [LARGE SCALE GENOMIC DNA]</scope>
    <source>
        <strain evidence="13 14">TBRC 4576</strain>
    </source>
</reference>
<organism evidence="13 14">
    <name type="scientific">Lactiplantibacillus modestisalitolerans</name>
    <dbReference type="NCBI Taxonomy" id="1457219"/>
    <lineage>
        <taxon>Bacteria</taxon>
        <taxon>Bacillati</taxon>
        <taxon>Bacillota</taxon>
        <taxon>Bacilli</taxon>
        <taxon>Lactobacillales</taxon>
        <taxon>Lactobacillaceae</taxon>
        <taxon>Lactiplantibacillus</taxon>
    </lineage>
</organism>
<proteinExistence type="inferred from homology"/>
<dbReference type="RefSeq" id="WP_137641827.1">
    <property type="nucleotide sequence ID" value="NZ_BJEA01000003.1"/>
</dbReference>
<dbReference type="CDD" id="cd01854">
    <property type="entry name" value="YjeQ_EngC"/>
    <property type="match status" value="1"/>
</dbReference>
<keyword evidence="4 10" id="KW-0699">rRNA-binding</keyword>
<dbReference type="PROSITE" id="PS51721">
    <property type="entry name" value="G_CP"/>
    <property type="match status" value="1"/>
</dbReference>
<keyword evidence="2 10" id="KW-0690">Ribosome biogenesis</keyword>
<evidence type="ECO:0000313" key="14">
    <source>
        <dbReference type="Proteomes" id="UP001589691"/>
    </source>
</evidence>
<keyword evidence="3 10" id="KW-0479">Metal-binding</keyword>
<keyword evidence="6 10" id="KW-0378">Hydrolase</keyword>
<keyword evidence="5 10" id="KW-0547">Nucleotide-binding</keyword>
<evidence type="ECO:0000256" key="8">
    <source>
        <dbReference type="ARBA" id="ARBA00022884"/>
    </source>
</evidence>
<dbReference type="HAMAP" id="MF_01820">
    <property type="entry name" value="GTPase_RsgA"/>
    <property type="match status" value="1"/>
</dbReference>
<dbReference type="Gene3D" id="3.40.50.300">
    <property type="entry name" value="P-loop containing nucleotide triphosphate hydrolases"/>
    <property type="match status" value="1"/>
</dbReference>
<keyword evidence="14" id="KW-1185">Reference proteome</keyword>
<dbReference type="Proteomes" id="UP001589691">
    <property type="component" value="Unassembled WGS sequence"/>
</dbReference>
<sequence length="298" mass="32853">MKVGQIRQSLSGFYDVYADGQLYRTRARGNFRKRKITPLVGDQVEFDSTTPQEGYVLKVLPRQTQLVRPPVANVDLAIVVTATTPQEFSTNLLDRQLVALGVAGIDAVIYFAKTDLLSDADYQDRQTLAAAYRKIGYPVICDRTAFSEAALTMVKRALAGHVAVVMGQTGAGKSTLLNHLEPGLALATGEISQALNRGKHTTRKVSLIPVADGLVADTPGFSSYEVFDIAANELTHYFPEFVRLSADCKYRGCVHINEPHCAVKAALDAGQLLTSRYDNYLQFYETIKNKKVVYNKKK</sequence>
<dbReference type="InterPro" id="IPR010914">
    <property type="entry name" value="RsgA_GTPase_dom"/>
</dbReference>
<feature type="binding site" evidence="10">
    <location>
        <position position="253"/>
    </location>
    <ligand>
        <name>Zn(2+)</name>
        <dbReference type="ChEBI" id="CHEBI:29105"/>
    </ligand>
</feature>
<dbReference type="InterPro" id="IPR030378">
    <property type="entry name" value="G_CP_dom"/>
</dbReference>
<evidence type="ECO:0000259" key="12">
    <source>
        <dbReference type="PROSITE" id="PS51721"/>
    </source>
</evidence>
<dbReference type="CDD" id="cd04466">
    <property type="entry name" value="S1_YloQ_GTPase"/>
    <property type="match status" value="1"/>
</dbReference>
<evidence type="ECO:0000256" key="1">
    <source>
        <dbReference type="ARBA" id="ARBA00022490"/>
    </source>
</evidence>
<comment type="caution">
    <text evidence="13">The sequence shown here is derived from an EMBL/GenBank/DDBJ whole genome shotgun (WGS) entry which is preliminary data.</text>
</comment>
<evidence type="ECO:0000256" key="2">
    <source>
        <dbReference type="ARBA" id="ARBA00022517"/>
    </source>
</evidence>
<protein>
    <recommendedName>
        <fullName evidence="10">Small ribosomal subunit biogenesis GTPase RsgA</fullName>
        <ecNumber evidence="10">3.6.1.-</ecNumber>
    </recommendedName>
</protein>
<keyword evidence="9 10" id="KW-0342">GTP-binding</keyword>
<evidence type="ECO:0000256" key="6">
    <source>
        <dbReference type="ARBA" id="ARBA00022801"/>
    </source>
</evidence>
<feature type="binding site" evidence="10">
    <location>
        <position position="248"/>
    </location>
    <ligand>
        <name>Zn(2+)</name>
        <dbReference type="ChEBI" id="CHEBI:29105"/>
    </ligand>
</feature>
<evidence type="ECO:0000256" key="10">
    <source>
        <dbReference type="HAMAP-Rule" id="MF_01820"/>
    </source>
</evidence>
<feature type="binding site" evidence="10">
    <location>
        <position position="261"/>
    </location>
    <ligand>
        <name>Zn(2+)</name>
        <dbReference type="ChEBI" id="CHEBI:29105"/>
    </ligand>
</feature>
<dbReference type="InterPro" id="IPR031944">
    <property type="entry name" value="RsgA_N"/>
</dbReference>
<evidence type="ECO:0000256" key="7">
    <source>
        <dbReference type="ARBA" id="ARBA00022833"/>
    </source>
</evidence>
<evidence type="ECO:0000256" key="3">
    <source>
        <dbReference type="ARBA" id="ARBA00022723"/>
    </source>
</evidence>
<dbReference type="Gene3D" id="1.10.40.50">
    <property type="entry name" value="Probable gtpase engc, domain 3"/>
    <property type="match status" value="1"/>
</dbReference>
<comment type="cofactor">
    <cofactor evidence="10">
        <name>Zn(2+)</name>
        <dbReference type="ChEBI" id="CHEBI:29105"/>
    </cofactor>
    <text evidence="10">Binds 1 zinc ion per subunit.</text>
</comment>
<feature type="binding site" evidence="10">
    <location>
        <begin position="167"/>
        <end position="175"/>
    </location>
    <ligand>
        <name>GTP</name>
        <dbReference type="ChEBI" id="CHEBI:37565"/>
    </ligand>
</feature>
<comment type="function">
    <text evidence="10">One of several proteins that assist in the late maturation steps of the functional core of the 30S ribosomal subunit. Helps release RbfA from mature subunits. May play a role in the assembly of ribosomal proteins into the subunit. Circularly permuted GTPase that catalyzes slow GTP hydrolysis, GTPase activity is stimulated by the 30S ribosomal subunit.</text>
</comment>
<evidence type="ECO:0000256" key="5">
    <source>
        <dbReference type="ARBA" id="ARBA00022741"/>
    </source>
</evidence>
<dbReference type="InterPro" id="IPR012340">
    <property type="entry name" value="NA-bd_OB-fold"/>
</dbReference>
<comment type="subcellular location">
    <subcellularLocation>
        <location evidence="10">Cytoplasm</location>
    </subcellularLocation>
</comment>
<dbReference type="PANTHER" id="PTHR32120">
    <property type="entry name" value="SMALL RIBOSOMAL SUBUNIT BIOGENESIS GTPASE RSGA"/>
    <property type="match status" value="1"/>
</dbReference>
<dbReference type="SUPFAM" id="SSF50249">
    <property type="entry name" value="Nucleic acid-binding proteins"/>
    <property type="match status" value="1"/>
</dbReference>
<dbReference type="InterPro" id="IPR027417">
    <property type="entry name" value="P-loop_NTPase"/>
</dbReference>
<gene>
    <name evidence="10 13" type="primary">rsgA</name>
    <name evidence="13" type="ORF">ACFFLI_11845</name>
</gene>